<feature type="region of interest" description="Disordered" evidence="1">
    <location>
        <begin position="494"/>
        <end position="516"/>
    </location>
</feature>
<feature type="compositionally biased region" description="Pro residues" evidence="1">
    <location>
        <begin position="497"/>
        <end position="511"/>
    </location>
</feature>
<name>A0A9P8HNN4_9HYPO</name>
<evidence type="ECO:0008006" key="5">
    <source>
        <dbReference type="Google" id="ProtNLM"/>
    </source>
</evidence>
<dbReference type="AlphaFoldDB" id="A0A9P8HNN4"/>
<feature type="region of interest" description="Disordered" evidence="1">
    <location>
        <begin position="270"/>
        <end position="294"/>
    </location>
</feature>
<protein>
    <recommendedName>
        <fullName evidence="5">NAD-dependent epimerase/dehydratase domain-containing protein</fullName>
    </recommendedName>
</protein>
<keyword evidence="4" id="KW-1185">Reference proteome</keyword>
<proteinExistence type="predicted"/>
<dbReference type="Pfam" id="PF11696">
    <property type="entry name" value="DUF3292"/>
    <property type="match status" value="1"/>
</dbReference>
<evidence type="ECO:0000313" key="3">
    <source>
        <dbReference type="EMBL" id="KAH0527130.1"/>
    </source>
</evidence>
<dbReference type="EMBL" id="JAIMJC010000003">
    <property type="protein sequence ID" value="KAH0527130.1"/>
    <property type="molecule type" value="Genomic_DNA"/>
</dbReference>
<feature type="region of interest" description="Disordered" evidence="1">
    <location>
        <begin position="528"/>
        <end position="557"/>
    </location>
</feature>
<sequence>MCYPLAILHFPYDESVTSTPATWNRAPNNESDVGGKIKAQLKWIPDRSIWLPRWNPFSIIKLEMDDPDQSSNHSSSGLGSEPEIIESYDEQVPTASHALAEESIQTEVENKGASQIDHDEIEVKNIGWKEKAQCVPQPVVGGMRNEELWILIRRFNKQVFEVKSINTVPLADLDMNVAEDDAFSPDKLRAQLERLYMTVVVSIVSLWKHIVRLRSWRETKRTAAFLAVYGFAWLFDLLIPAVIMFLIVLIAYPPARTICFPPAPPSIVDSKTGGVQKPPSGVLASDTSITGAPEKHEGEGVEQEAHSFVNSIASVVISTSAGKHPQGDPYDDNTAPDPTNMAQDISTAKDATDGKENSVEHDRTKKPVSNIVWTKTGPVMHLISELVDTWERFGNALSPTPPFPVEQPRLTLSACLLPPLFLSFWVSSYMLLKGLGFGVGFVLFGDPIITPALQFANRTYPRWEKFIELRNTILRGIPTNAQLAVTLLRIGEKNKAPIPPPPSTDAPPPPKIDPEAAQQVDNLGVTEEEAREALQPDLDHASDVKDDSQQRKPKRSHRILNMLKGTAKGGVHTALAADKAKAAAGAYHARNRLGVVNKPSNADSMSGPICFPARCRGKKGHAYITATATSPALSWTSDIEDVNPAWTVAIEDIDQLKKVLVTGATGYIGGSILTRLLKSTHTNIKNLSYTVLVRKPEHAEYFKSIGMTPVMFENLDQVELLKKEASEHDIVINSASAFRALGARALIEGLAERKKKTGEPVWFIHTSGTSSVGNRPVSKIYTEEDAPFEFNDKTQDIHAYELKREAHDSYPQRACDVAVVVAGEELNVPTYILMAPTIYGVGSGPFNKRSVQVPFLSRRALKKGYAEYIGEGAGVWDHIHIDDTTKIYELLLEKLFAKAYVPFGRKGIYFGGSGRHSWKQVAEGIARAGFAAGVLEAEPRAIPLEDLARDTPGAVEQYLELGFASRSCTNAELTREVLGWKPEIGEEAWEKGFAEEIEAALAQ</sequence>
<comment type="caution">
    <text evidence="3">The sequence shown here is derived from an EMBL/GenBank/DDBJ whole genome shotgun (WGS) entry which is preliminary data.</text>
</comment>
<organism evidence="3 4">
    <name type="scientific">Trichoderma semiorbis</name>
    <dbReference type="NCBI Taxonomy" id="1491008"/>
    <lineage>
        <taxon>Eukaryota</taxon>
        <taxon>Fungi</taxon>
        <taxon>Dikarya</taxon>
        <taxon>Ascomycota</taxon>
        <taxon>Pezizomycotina</taxon>
        <taxon>Sordariomycetes</taxon>
        <taxon>Hypocreomycetidae</taxon>
        <taxon>Hypocreales</taxon>
        <taxon>Hypocreaceae</taxon>
        <taxon>Trichoderma</taxon>
    </lineage>
</organism>
<accession>A0A9P8HNN4</accession>
<evidence type="ECO:0000256" key="1">
    <source>
        <dbReference type="SAM" id="MobiDB-lite"/>
    </source>
</evidence>
<dbReference type="PANTHER" id="PTHR38694">
    <property type="entry name" value="CONSERVED EXPRESSED PROTEIN"/>
    <property type="match status" value="1"/>
</dbReference>
<evidence type="ECO:0000256" key="2">
    <source>
        <dbReference type="SAM" id="Phobius"/>
    </source>
</evidence>
<feature type="compositionally biased region" description="Basic and acidic residues" evidence="1">
    <location>
        <begin position="531"/>
        <end position="550"/>
    </location>
</feature>
<dbReference type="PANTHER" id="PTHR38694:SF1">
    <property type="entry name" value="PEROXIN DOMAIN-CONTAINING PROTEIN"/>
    <property type="match status" value="1"/>
</dbReference>
<dbReference type="InterPro" id="IPR036291">
    <property type="entry name" value="NAD(P)-bd_dom_sf"/>
</dbReference>
<feature type="region of interest" description="Disordered" evidence="1">
    <location>
        <begin position="321"/>
        <end position="343"/>
    </location>
</feature>
<dbReference type="Gene3D" id="3.40.50.720">
    <property type="entry name" value="NAD(P)-binding Rossmann-like Domain"/>
    <property type="match status" value="1"/>
</dbReference>
<evidence type="ECO:0000313" key="4">
    <source>
        <dbReference type="Proteomes" id="UP000826573"/>
    </source>
</evidence>
<dbReference type="InterPro" id="IPR021709">
    <property type="entry name" value="DUF3292"/>
</dbReference>
<feature type="transmembrane region" description="Helical" evidence="2">
    <location>
        <begin position="195"/>
        <end position="211"/>
    </location>
</feature>
<keyword evidence="2" id="KW-1133">Transmembrane helix</keyword>
<keyword evidence="2" id="KW-0812">Transmembrane</keyword>
<dbReference type="Proteomes" id="UP000826573">
    <property type="component" value="Unassembled WGS sequence"/>
</dbReference>
<reference evidence="3 4" key="1">
    <citation type="submission" date="2021-08" db="EMBL/GenBank/DDBJ databases">
        <title>The highly contiguous genome resource for Trichoderma semiorbis FJ059, a fungal antagonistic to plant pathogens.</title>
        <authorList>
            <person name="Liu T."/>
        </authorList>
    </citation>
    <scope>NUCLEOTIDE SEQUENCE [LARGE SCALE GENOMIC DNA]</scope>
    <source>
        <strain evidence="3 4">FJ059</strain>
    </source>
</reference>
<gene>
    <name evidence="3" type="ORF">TsFJ059_002160</name>
</gene>
<keyword evidence="2" id="KW-0472">Membrane</keyword>
<dbReference type="SUPFAM" id="SSF51735">
    <property type="entry name" value="NAD(P)-binding Rossmann-fold domains"/>
    <property type="match status" value="1"/>
</dbReference>
<feature type="transmembrane region" description="Helical" evidence="2">
    <location>
        <begin position="223"/>
        <end position="252"/>
    </location>
</feature>